<sequence length="286" mass="31385">MAISYDVLKNRYFEPITQDYGTRDTMLYALGVCCGDDPTDAKDLRFVYEENLQALPTMATVLCFPGFWLKQPDTGVNWQHVLHGEQFLTMHRPLPPSGKLVGKQHIEEIVDKGPGRGALIYVKRELSDAVTGEPVCTVGLSSFARADGGFGGPSGPARPAHQIPEGAPDMVCDLRTWKHSGLIYRLNGDYNPLHADPAVATAAGFERPILHGLCTYGVAGRALIRSLCDNDASRLKQLNVRFSAPVYPGETIRTEIWQQGPGLAAFRSRAVERDKVVLDNGMLVYA</sequence>
<organism evidence="3 4">
    <name type="scientific">Ferrovibrio terrae</name>
    <dbReference type="NCBI Taxonomy" id="2594003"/>
    <lineage>
        <taxon>Bacteria</taxon>
        <taxon>Pseudomonadati</taxon>
        <taxon>Pseudomonadota</taxon>
        <taxon>Alphaproteobacteria</taxon>
        <taxon>Rhodospirillales</taxon>
        <taxon>Rhodospirillaceae</taxon>
        <taxon>Ferrovibrio</taxon>
    </lineage>
</organism>
<dbReference type="InterPro" id="IPR029069">
    <property type="entry name" value="HotDog_dom_sf"/>
</dbReference>
<protein>
    <submittedName>
        <fullName evidence="3">3-alpha,7-alpha, 12-alpha-trihydroxy-5-beta-cholest-24-enoyl-CoA hydratase</fullName>
    </submittedName>
</protein>
<dbReference type="GO" id="GO:0004300">
    <property type="term" value="F:enoyl-CoA hydratase activity"/>
    <property type="evidence" value="ECO:0007669"/>
    <property type="project" value="TreeGrafter"/>
</dbReference>
<dbReference type="GO" id="GO:0006635">
    <property type="term" value="P:fatty acid beta-oxidation"/>
    <property type="evidence" value="ECO:0007669"/>
    <property type="project" value="TreeGrafter"/>
</dbReference>
<dbReference type="PANTHER" id="PTHR13078:SF56">
    <property type="entry name" value="PEROXISOMAL MULTIFUNCTIONAL ENZYME TYPE 2"/>
    <property type="match status" value="1"/>
</dbReference>
<dbReference type="Gene3D" id="3.10.129.10">
    <property type="entry name" value="Hotdog Thioesterase"/>
    <property type="match status" value="1"/>
</dbReference>
<feature type="domain" description="MaoC-like" evidence="1">
    <location>
        <begin position="173"/>
        <end position="277"/>
    </location>
</feature>
<dbReference type="GO" id="GO:0044594">
    <property type="term" value="F:17-beta-hydroxysteroid dehydrogenase (NAD+) activity"/>
    <property type="evidence" value="ECO:0007669"/>
    <property type="project" value="TreeGrafter"/>
</dbReference>
<evidence type="ECO:0000259" key="2">
    <source>
        <dbReference type="Pfam" id="PF22622"/>
    </source>
</evidence>
<feature type="domain" description="Peroxisomal multifunctional enzyme type 2-like N-terminal" evidence="2">
    <location>
        <begin position="20"/>
        <end position="145"/>
    </location>
</feature>
<dbReference type="Proteomes" id="UP000317496">
    <property type="component" value="Chromosome"/>
</dbReference>
<dbReference type="GO" id="GO:0003857">
    <property type="term" value="F:(3S)-3-hydroxyacyl-CoA dehydrogenase (NAD+) activity"/>
    <property type="evidence" value="ECO:0007669"/>
    <property type="project" value="TreeGrafter"/>
</dbReference>
<dbReference type="AlphaFoldDB" id="A0A516H194"/>
<dbReference type="SUPFAM" id="SSF54637">
    <property type="entry name" value="Thioesterase/thiol ester dehydrase-isomerase"/>
    <property type="match status" value="2"/>
</dbReference>
<evidence type="ECO:0000313" key="4">
    <source>
        <dbReference type="Proteomes" id="UP000317496"/>
    </source>
</evidence>
<dbReference type="RefSeq" id="WP_144068515.1">
    <property type="nucleotide sequence ID" value="NZ_CP041636.1"/>
</dbReference>
<keyword evidence="4" id="KW-1185">Reference proteome</keyword>
<dbReference type="Pfam" id="PF01575">
    <property type="entry name" value="MaoC_dehydratas"/>
    <property type="match status" value="1"/>
</dbReference>
<proteinExistence type="predicted"/>
<dbReference type="CDD" id="cd03448">
    <property type="entry name" value="HDE_HSD"/>
    <property type="match status" value="1"/>
</dbReference>
<dbReference type="EMBL" id="CP041636">
    <property type="protein sequence ID" value="QDO97534.1"/>
    <property type="molecule type" value="Genomic_DNA"/>
</dbReference>
<name>A0A516H194_9PROT</name>
<dbReference type="Pfam" id="PF22622">
    <property type="entry name" value="MFE-2_hydrat-2_N"/>
    <property type="match status" value="1"/>
</dbReference>
<gene>
    <name evidence="3" type="ORF">FNB15_09755</name>
</gene>
<accession>A0A516H194</accession>
<dbReference type="InterPro" id="IPR054357">
    <property type="entry name" value="MFE-2_N"/>
</dbReference>
<dbReference type="OrthoDB" id="5522043at2"/>
<evidence type="ECO:0000313" key="3">
    <source>
        <dbReference type="EMBL" id="QDO97534.1"/>
    </source>
</evidence>
<dbReference type="KEGG" id="fer:FNB15_09755"/>
<dbReference type="PANTHER" id="PTHR13078">
    <property type="entry name" value="PEROXISOMAL MULTIFUNCTIONAL ENZYME TYPE 2-RELATED"/>
    <property type="match status" value="1"/>
</dbReference>
<evidence type="ECO:0000259" key="1">
    <source>
        <dbReference type="Pfam" id="PF01575"/>
    </source>
</evidence>
<reference evidence="3 4" key="1">
    <citation type="submission" date="2019-07" db="EMBL/GenBank/DDBJ databases">
        <title>Genome sequencing for Ferrovibrio sp. K5.</title>
        <authorList>
            <person name="Park S.-J."/>
        </authorList>
    </citation>
    <scope>NUCLEOTIDE SEQUENCE [LARGE SCALE GENOMIC DNA]</scope>
    <source>
        <strain evidence="3 4">K5</strain>
    </source>
</reference>
<dbReference type="InterPro" id="IPR002539">
    <property type="entry name" value="MaoC-like_dom"/>
</dbReference>